<evidence type="ECO:0000313" key="1">
    <source>
        <dbReference type="EMBL" id="ACB60966.1"/>
    </source>
</evidence>
<dbReference type="KEGG" id="esi:Exig_1506"/>
<reference evidence="1 2" key="1">
    <citation type="journal article" date="2006" name="Extremophiles">
        <title>Characterization of Exiguobacterium isolates from the Siberian permafrost. Description of Exiguobacterium sibiricum sp. nov.</title>
        <authorList>
            <person name="Rodrigues D.F."/>
            <person name="Goris J."/>
            <person name="Vishnivetskaya T."/>
            <person name="Gilichinsky D."/>
            <person name="Thomashow M.F."/>
            <person name="Tiedje J.M."/>
        </authorList>
    </citation>
    <scope>NUCLEOTIDE SEQUENCE [LARGE SCALE GENOMIC DNA]</scope>
    <source>
        <strain evidence="2">DSM 17290 / CIP 109462 / JCM 13490 / 255-15</strain>
    </source>
</reference>
<sequence length="256" mass="29638">MDKNEFNISQKMQNESVVFFKTLLSKNATSDLMLETLENFSSIKGIIQGLQNFSKEYRINYLDVLISQLYISGNFSEENIEQLKERLQNDEIVKFYISRCLDIADRSNSPRAKAMLAIYSGRVINNTKLLESPESAVMLDILGNVNDFDLNHFEMIYKYMNHHNDCKVNVHEKASDIISFASQNQSESKNIYIETVSDNDKLSFVSSVKKLINNMALEQVTGTYESLQYFLIEKSPYSEKVMELCQEYKVLFNKEL</sequence>
<reference evidence="1 2" key="2">
    <citation type="journal article" date="2008" name="BMC Genomics">
        <title>Architecture of thermal adaptation in an Exiguobacterium sibiricum strain isolated from 3 million year old permafrost: a genome and transcriptome approach.</title>
        <authorList>
            <person name="Rodrigues D.F."/>
            <person name="Ivanova N."/>
            <person name="He Z."/>
            <person name="Huebner M."/>
            <person name="Zhou J."/>
            <person name="Tiedje J.M."/>
        </authorList>
    </citation>
    <scope>NUCLEOTIDE SEQUENCE [LARGE SCALE GENOMIC DNA]</scope>
    <source>
        <strain evidence="2">DSM 17290 / CIP 109462 / JCM 13490 / 255-15</strain>
    </source>
</reference>
<proteinExistence type="predicted"/>
<protein>
    <submittedName>
        <fullName evidence="1">Uncharacterized protein</fullName>
    </submittedName>
</protein>
<gene>
    <name evidence="1" type="ordered locus">Exig_1506</name>
</gene>
<dbReference type="AlphaFoldDB" id="B1YGG2"/>
<keyword evidence="2" id="KW-1185">Reference proteome</keyword>
<dbReference type="STRING" id="262543.Exig_1506"/>
<accession>B1YGG2</accession>
<name>B1YGG2_EXIS2</name>
<dbReference type="HOGENOM" id="CLU_1132264_0_0_9"/>
<dbReference type="RefSeq" id="WP_012370386.1">
    <property type="nucleotide sequence ID" value="NC_010556.1"/>
</dbReference>
<dbReference type="EMBL" id="CP001022">
    <property type="protein sequence ID" value="ACB60966.1"/>
    <property type="molecule type" value="Genomic_DNA"/>
</dbReference>
<evidence type="ECO:0000313" key="2">
    <source>
        <dbReference type="Proteomes" id="UP000001681"/>
    </source>
</evidence>
<dbReference type="Proteomes" id="UP000001681">
    <property type="component" value="Chromosome"/>
</dbReference>
<organism evidence="1 2">
    <name type="scientific">Exiguobacterium sibiricum (strain DSM 17290 / CCUG 55495 / CIP 109462 / JCM 13490 / 255-15)</name>
    <dbReference type="NCBI Taxonomy" id="262543"/>
    <lineage>
        <taxon>Bacteria</taxon>
        <taxon>Bacillati</taxon>
        <taxon>Bacillota</taxon>
        <taxon>Bacilli</taxon>
        <taxon>Bacillales</taxon>
        <taxon>Bacillales Family XII. Incertae Sedis</taxon>
        <taxon>Exiguobacterium</taxon>
    </lineage>
</organism>
<reference evidence="2" key="3">
    <citation type="submission" date="2008-04" db="EMBL/GenBank/DDBJ databases">
        <title>Complete sequence of chromosome of Exiguobacterium sibiricum 255-15.</title>
        <authorList>
            <consortium name="US DOE Joint Genome Institute"/>
            <person name="Copeland A."/>
            <person name="Lucas S."/>
            <person name="Lapidus A."/>
            <person name="Glavina del Rio T."/>
            <person name="Dalin E."/>
            <person name="Tice H."/>
            <person name="Bruce D."/>
            <person name="Goodwin L."/>
            <person name="Pitluck S."/>
            <person name="Kiss H."/>
            <person name="Chertkov O."/>
            <person name="Monk C."/>
            <person name="Brettin T."/>
            <person name="Detter J.C."/>
            <person name="Han C."/>
            <person name="Kuske C.R."/>
            <person name="Schmutz J."/>
            <person name="Larimer F."/>
            <person name="Land M."/>
            <person name="Hauser L."/>
            <person name="Kyrpides N."/>
            <person name="Mikhailova N."/>
            <person name="Vishnivetskaya T."/>
            <person name="Rodrigues D.F."/>
            <person name="Gilichinsky D."/>
            <person name="Tiedje J."/>
            <person name="Richardson P."/>
        </authorList>
    </citation>
    <scope>NUCLEOTIDE SEQUENCE [LARGE SCALE GENOMIC DNA]</scope>
    <source>
        <strain evidence="2">DSM 17290 / CIP 109462 / JCM 13490 / 255-15</strain>
    </source>
</reference>